<dbReference type="InterPro" id="IPR029787">
    <property type="entry name" value="Nucleotide_cyclase"/>
</dbReference>
<dbReference type="GO" id="GO:0052621">
    <property type="term" value="F:diguanylate cyclase activity"/>
    <property type="evidence" value="ECO:0007669"/>
    <property type="project" value="TreeGrafter"/>
</dbReference>
<dbReference type="AlphaFoldDB" id="A0A235FCX1"/>
<evidence type="ECO:0000313" key="3">
    <source>
        <dbReference type="Proteomes" id="UP000215059"/>
    </source>
</evidence>
<dbReference type="GO" id="GO:0043709">
    <property type="term" value="P:cell adhesion involved in single-species biofilm formation"/>
    <property type="evidence" value="ECO:0007669"/>
    <property type="project" value="TreeGrafter"/>
</dbReference>
<gene>
    <name evidence="2" type="ORF">CGZ90_04330</name>
</gene>
<dbReference type="SUPFAM" id="SSF55073">
    <property type="entry name" value="Nucleotide cyclase"/>
    <property type="match status" value="1"/>
</dbReference>
<reference evidence="2 3" key="1">
    <citation type="submission" date="2017-07" db="EMBL/GenBank/DDBJ databases">
        <title>Fictibacillus sp. nov. GDSW-R2A3 Genome sequencing and assembly.</title>
        <authorList>
            <person name="Mayilraj S."/>
        </authorList>
    </citation>
    <scope>NUCLEOTIDE SEQUENCE [LARGE SCALE GENOMIC DNA]</scope>
    <source>
        <strain evidence="2 3">GDSW-R2A3</strain>
    </source>
</reference>
<dbReference type="CDD" id="cd01949">
    <property type="entry name" value="GGDEF"/>
    <property type="match status" value="1"/>
</dbReference>
<dbReference type="OrthoDB" id="9759607at2"/>
<dbReference type="EMBL" id="NOII01000001">
    <property type="protein sequence ID" value="OYD59131.1"/>
    <property type="molecule type" value="Genomic_DNA"/>
</dbReference>
<dbReference type="GO" id="GO:1902201">
    <property type="term" value="P:negative regulation of bacterial-type flagellum-dependent cell motility"/>
    <property type="evidence" value="ECO:0007669"/>
    <property type="project" value="TreeGrafter"/>
</dbReference>
<dbReference type="InterPro" id="IPR000160">
    <property type="entry name" value="GGDEF_dom"/>
</dbReference>
<dbReference type="PANTHER" id="PTHR45138:SF9">
    <property type="entry name" value="DIGUANYLATE CYCLASE DGCM-RELATED"/>
    <property type="match status" value="1"/>
</dbReference>
<keyword evidence="3" id="KW-1185">Reference proteome</keyword>
<dbReference type="InterPro" id="IPR050469">
    <property type="entry name" value="Diguanylate_Cyclase"/>
</dbReference>
<dbReference type="GO" id="GO:0005886">
    <property type="term" value="C:plasma membrane"/>
    <property type="evidence" value="ECO:0007669"/>
    <property type="project" value="TreeGrafter"/>
</dbReference>
<dbReference type="InterPro" id="IPR043128">
    <property type="entry name" value="Rev_trsase/Diguanyl_cyclase"/>
</dbReference>
<dbReference type="NCBIfam" id="TIGR00254">
    <property type="entry name" value="GGDEF"/>
    <property type="match status" value="1"/>
</dbReference>
<proteinExistence type="predicted"/>
<dbReference type="Gene3D" id="3.30.70.270">
    <property type="match status" value="1"/>
</dbReference>
<dbReference type="Pfam" id="PF00990">
    <property type="entry name" value="GGDEF"/>
    <property type="match status" value="1"/>
</dbReference>
<dbReference type="PANTHER" id="PTHR45138">
    <property type="entry name" value="REGULATORY COMPONENTS OF SENSORY TRANSDUCTION SYSTEM"/>
    <property type="match status" value="1"/>
</dbReference>
<name>A0A235FCX1_9BACL</name>
<protein>
    <recommendedName>
        <fullName evidence="1">GGDEF domain-containing protein</fullName>
    </recommendedName>
</protein>
<organism evidence="2 3">
    <name type="scientific">Fictibacillus aquaticus</name>
    <dbReference type="NCBI Taxonomy" id="2021314"/>
    <lineage>
        <taxon>Bacteria</taxon>
        <taxon>Bacillati</taxon>
        <taxon>Bacillota</taxon>
        <taxon>Bacilli</taxon>
        <taxon>Bacillales</taxon>
        <taxon>Fictibacillaceae</taxon>
        <taxon>Fictibacillus</taxon>
    </lineage>
</organism>
<evidence type="ECO:0000313" key="2">
    <source>
        <dbReference type="EMBL" id="OYD59131.1"/>
    </source>
</evidence>
<accession>A0A235FCX1</accession>
<dbReference type="PROSITE" id="PS50887">
    <property type="entry name" value="GGDEF"/>
    <property type="match status" value="1"/>
</dbReference>
<feature type="domain" description="GGDEF" evidence="1">
    <location>
        <begin position="212"/>
        <end position="330"/>
    </location>
</feature>
<sequence>MCFWHDTDFLIKRRFEGFYMAKEKYWQSLRKKLYKKHVEAIPIMIDHHLGELRMTNYFDLFIHSSSQIPYELTVHKMLQANCRGVFLPEHRYRAFLKKSEESAFQSGIEFVKHQTIPYRSLSCFTKSIRNAVLGEVKKLLELEEHHVQMSVLERWNEISHHSLTGFLSGFCSQQFMDLKEISIRDPLTNLYNRRYFYDCLDEKVQDAEQMEQPLALLMLDVNNFKYVNDEFGHNKGDELLCRIAELAQEQSLEYGFRFGGDEFVFLLPGVSEDEAYETAVEIDSKLLDWKQYISLAYGAIELKPDACERIDDYLHLADKRMYDRKRRVKG</sequence>
<comment type="caution">
    <text evidence="2">The sequence shown here is derived from an EMBL/GenBank/DDBJ whole genome shotgun (WGS) entry which is preliminary data.</text>
</comment>
<dbReference type="SMART" id="SM00267">
    <property type="entry name" value="GGDEF"/>
    <property type="match status" value="1"/>
</dbReference>
<evidence type="ECO:0000259" key="1">
    <source>
        <dbReference type="PROSITE" id="PS50887"/>
    </source>
</evidence>
<dbReference type="Proteomes" id="UP000215059">
    <property type="component" value="Unassembled WGS sequence"/>
</dbReference>